<comment type="similarity">
    <text evidence="2">Belongs to the mitochondrion-specific ribosomal protein mL41 family.</text>
</comment>
<keyword evidence="8" id="KW-1185">Reference proteome</keyword>
<organism evidence="7 8">
    <name type="scientific">Tieghemiomyces parasiticus</name>
    <dbReference type="NCBI Taxonomy" id="78921"/>
    <lineage>
        <taxon>Eukaryota</taxon>
        <taxon>Fungi</taxon>
        <taxon>Fungi incertae sedis</taxon>
        <taxon>Zoopagomycota</taxon>
        <taxon>Kickxellomycotina</taxon>
        <taxon>Dimargaritomycetes</taxon>
        <taxon>Dimargaritales</taxon>
        <taxon>Dimargaritaceae</taxon>
        <taxon>Tieghemiomyces</taxon>
    </lineage>
</organism>
<name>A0A9W8DIY7_9FUNG</name>
<comment type="caution">
    <text evidence="7">The sequence shown here is derived from an EMBL/GenBank/DDBJ whole genome shotgun (WGS) entry which is preliminary data.</text>
</comment>
<keyword evidence="3" id="KW-0809">Transit peptide</keyword>
<keyword evidence="6" id="KW-0687">Ribonucleoprotein</keyword>
<gene>
    <name evidence="7" type="primary">MRPL27_1</name>
    <name evidence="7" type="ORF">IWQ60_010976</name>
</gene>
<dbReference type="Pfam" id="PF09809">
    <property type="entry name" value="MRP-L27"/>
    <property type="match status" value="1"/>
</dbReference>
<evidence type="ECO:0000313" key="7">
    <source>
        <dbReference type="EMBL" id="KAJ1909808.1"/>
    </source>
</evidence>
<protein>
    <submittedName>
        <fullName evidence="7">60S ribosomal protein L27, mitochondrial</fullName>
    </submittedName>
</protein>
<accession>A0A9W8DIY7</accession>
<dbReference type="GO" id="GO:0006412">
    <property type="term" value="P:translation"/>
    <property type="evidence" value="ECO:0007669"/>
    <property type="project" value="TreeGrafter"/>
</dbReference>
<dbReference type="OrthoDB" id="408933at2759"/>
<keyword evidence="5" id="KW-0496">Mitochondrion</keyword>
<evidence type="ECO:0000256" key="1">
    <source>
        <dbReference type="ARBA" id="ARBA00004173"/>
    </source>
</evidence>
<dbReference type="GO" id="GO:0003735">
    <property type="term" value="F:structural constituent of ribosome"/>
    <property type="evidence" value="ECO:0007669"/>
    <property type="project" value="InterPro"/>
</dbReference>
<dbReference type="PANTHER" id="PTHR21338:SF0">
    <property type="entry name" value="LARGE RIBOSOMAL SUBUNIT PROTEIN ML41"/>
    <property type="match status" value="1"/>
</dbReference>
<evidence type="ECO:0000256" key="6">
    <source>
        <dbReference type="ARBA" id="ARBA00023274"/>
    </source>
</evidence>
<dbReference type="EMBL" id="JANBPT010001141">
    <property type="protein sequence ID" value="KAJ1909808.1"/>
    <property type="molecule type" value="Genomic_DNA"/>
</dbReference>
<evidence type="ECO:0000256" key="2">
    <source>
        <dbReference type="ARBA" id="ARBA00010152"/>
    </source>
</evidence>
<evidence type="ECO:0000256" key="4">
    <source>
        <dbReference type="ARBA" id="ARBA00022980"/>
    </source>
</evidence>
<dbReference type="AlphaFoldDB" id="A0A9W8DIY7"/>
<keyword evidence="4 7" id="KW-0689">Ribosomal protein</keyword>
<evidence type="ECO:0000256" key="3">
    <source>
        <dbReference type="ARBA" id="ARBA00022946"/>
    </source>
</evidence>
<proteinExistence type="inferred from homology"/>
<evidence type="ECO:0000313" key="8">
    <source>
        <dbReference type="Proteomes" id="UP001150569"/>
    </source>
</evidence>
<comment type="subcellular location">
    <subcellularLocation>
        <location evidence="1">Mitochondrion</location>
    </subcellularLocation>
</comment>
<sequence length="93" mass="10378">MYRYIRGIFRGASRAPMTGKRGHNYYKGTRTGSMGKHTTKGGYSVDWGKVRTYYVPDMTGFELKAYVSRRTPLSTTTIAKQSFVDSESSSGSS</sequence>
<dbReference type="GO" id="GO:0005762">
    <property type="term" value="C:mitochondrial large ribosomal subunit"/>
    <property type="evidence" value="ECO:0007669"/>
    <property type="project" value="InterPro"/>
</dbReference>
<dbReference type="InterPro" id="IPR019189">
    <property type="entry name" value="Ribosomal_mL41"/>
</dbReference>
<reference evidence="7" key="1">
    <citation type="submission" date="2022-07" db="EMBL/GenBank/DDBJ databases">
        <title>Phylogenomic reconstructions and comparative analyses of Kickxellomycotina fungi.</title>
        <authorList>
            <person name="Reynolds N.K."/>
            <person name="Stajich J.E."/>
            <person name="Barry K."/>
            <person name="Grigoriev I.V."/>
            <person name="Crous P."/>
            <person name="Smith M.E."/>
        </authorList>
    </citation>
    <scope>NUCLEOTIDE SEQUENCE</scope>
    <source>
        <strain evidence="7">RSA 861</strain>
    </source>
</reference>
<dbReference type="Proteomes" id="UP001150569">
    <property type="component" value="Unassembled WGS sequence"/>
</dbReference>
<dbReference type="PANTHER" id="PTHR21338">
    <property type="entry name" value="MITOCHONDRIAL RIBOSOMAL PROTEIN L41"/>
    <property type="match status" value="1"/>
</dbReference>
<evidence type="ECO:0000256" key="5">
    <source>
        <dbReference type="ARBA" id="ARBA00023128"/>
    </source>
</evidence>